<dbReference type="CDD" id="cd04458">
    <property type="entry name" value="CSP_CDS"/>
    <property type="match status" value="1"/>
</dbReference>
<evidence type="ECO:0000313" key="4">
    <source>
        <dbReference type="EMBL" id="VAW87900.1"/>
    </source>
</evidence>
<dbReference type="FunFam" id="2.40.50.140:FF:000006">
    <property type="entry name" value="Cold shock protein CspC"/>
    <property type="match status" value="1"/>
</dbReference>
<name>A0A3B0ZFT7_9ZZZZ</name>
<dbReference type="PANTHER" id="PTHR11544">
    <property type="entry name" value="COLD SHOCK DOMAIN CONTAINING PROTEINS"/>
    <property type="match status" value="1"/>
</dbReference>
<dbReference type="PROSITE" id="PS51857">
    <property type="entry name" value="CSD_2"/>
    <property type="match status" value="1"/>
</dbReference>
<dbReference type="InterPro" id="IPR012156">
    <property type="entry name" value="Cold_shock_CspA"/>
</dbReference>
<protein>
    <submittedName>
        <fullName evidence="4">Cold shock protein of CSP family =&gt; CspD (Naming convention as in E.coli)</fullName>
    </submittedName>
</protein>
<dbReference type="AlphaFoldDB" id="A0A3B0ZFT7"/>
<dbReference type="InterPro" id="IPR002059">
    <property type="entry name" value="CSP_DNA-bd"/>
</dbReference>
<dbReference type="InterPro" id="IPR050181">
    <property type="entry name" value="Cold_shock_domain"/>
</dbReference>
<reference evidence="4" key="1">
    <citation type="submission" date="2018-06" db="EMBL/GenBank/DDBJ databases">
        <authorList>
            <person name="Zhirakovskaya E."/>
        </authorList>
    </citation>
    <scope>NUCLEOTIDE SEQUENCE</scope>
</reference>
<dbReference type="PRINTS" id="PR00050">
    <property type="entry name" value="COLDSHOCK"/>
</dbReference>
<organism evidence="4">
    <name type="scientific">hydrothermal vent metagenome</name>
    <dbReference type="NCBI Taxonomy" id="652676"/>
    <lineage>
        <taxon>unclassified sequences</taxon>
        <taxon>metagenomes</taxon>
        <taxon>ecological metagenomes</taxon>
    </lineage>
</organism>
<gene>
    <name evidence="4" type="ORF">MNBD_GAMMA18-1308</name>
</gene>
<sequence length="77" mass="8498">MDMGIVKWFSNSKGYGFIEGAETSGDVFAHFSTIEMDGYRTLKQGQEVAFEYTEGPKGLQATKITVPDDDGEPRLDS</sequence>
<dbReference type="PIRSF" id="PIRSF002599">
    <property type="entry name" value="Cold_shock_A"/>
    <property type="match status" value="1"/>
</dbReference>
<keyword evidence="2" id="KW-0963">Cytoplasm</keyword>
<dbReference type="InterPro" id="IPR011129">
    <property type="entry name" value="CSD"/>
</dbReference>
<evidence type="ECO:0000256" key="2">
    <source>
        <dbReference type="ARBA" id="ARBA00022490"/>
    </source>
</evidence>
<accession>A0A3B0ZFT7</accession>
<comment type="subcellular location">
    <subcellularLocation>
        <location evidence="1">Cytoplasm</location>
    </subcellularLocation>
</comment>
<evidence type="ECO:0000259" key="3">
    <source>
        <dbReference type="PROSITE" id="PS51857"/>
    </source>
</evidence>
<dbReference type="GO" id="GO:0003676">
    <property type="term" value="F:nucleic acid binding"/>
    <property type="evidence" value="ECO:0007669"/>
    <property type="project" value="InterPro"/>
</dbReference>
<proteinExistence type="predicted"/>
<dbReference type="Pfam" id="PF00313">
    <property type="entry name" value="CSD"/>
    <property type="match status" value="1"/>
</dbReference>
<dbReference type="EMBL" id="UOFP01000203">
    <property type="protein sequence ID" value="VAW87900.1"/>
    <property type="molecule type" value="Genomic_DNA"/>
</dbReference>
<dbReference type="GO" id="GO:0005737">
    <property type="term" value="C:cytoplasm"/>
    <property type="evidence" value="ECO:0007669"/>
    <property type="project" value="UniProtKB-SubCell"/>
</dbReference>
<dbReference type="InterPro" id="IPR019844">
    <property type="entry name" value="CSD_CS"/>
</dbReference>
<dbReference type="PROSITE" id="PS00352">
    <property type="entry name" value="CSD_1"/>
    <property type="match status" value="1"/>
</dbReference>
<dbReference type="Gene3D" id="2.40.50.140">
    <property type="entry name" value="Nucleic acid-binding proteins"/>
    <property type="match status" value="1"/>
</dbReference>
<feature type="domain" description="CSD" evidence="3">
    <location>
        <begin position="1"/>
        <end position="66"/>
    </location>
</feature>
<dbReference type="SMART" id="SM00357">
    <property type="entry name" value="CSP"/>
    <property type="match status" value="1"/>
</dbReference>
<dbReference type="SUPFAM" id="SSF50249">
    <property type="entry name" value="Nucleic acid-binding proteins"/>
    <property type="match status" value="1"/>
</dbReference>
<evidence type="ECO:0000256" key="1">
    <source>
        <dbReference type="ARBA" id="ARBA00004496"/>
    </source>
</evidence>
<dbReference type="InterPro" id="IPR012340">
    <property type="entry name" value="NA-bd_OB-fold"/>
</dbReference>